<evidence type="ECO:0000259" key="1">
    <source>
        <dbReference type="Pfam" id="PF01814"/>
    </source>
</evidence>
<sequence length="176" mass="20817">MATTKTAQELASKPALERLADLRTIEDELARRTMTAQVYDILLREWKQDRRYRGGAEHLVDEIHLWYRQGFESLAKQARSRRKVDLPSFRRLNGNLHHHHSYEDRAWFPVLKRLHPECRPELKILEKDHRKLVELEAKVEDGDFEAMVEFCDHLVDHLNREEMLSVPWLLEGTGGL</sequence>
<dbReference type="Proteomes" id="UP000481153">
    <property type="component" value="Unassembled WGS sequence"/>
</dbReference>
<accession>A0A6G0X7Y3</accession>
<dbReference type="Gene3D" id="1.20.120.520">
    <property type="entry name" value="nmb1532 protein domain like"/>
    <property type="match status" value="1"/>
</dbReference>
<dbReference type="VEuPathDB" id="FungiDB:AeMF1_008013"/>
<dbReference type="EMBL" id="VJMJ01000089">
    <property type="protein sequence ID" value="KAF0736185.1"/>
    <property type="molecule type" value="Genomic_DNA"/>
</dbReference>
<dbReference type="AlphaFoldDB" id="A0A6G0X7Y3"/>
<dbReference type="Pfam" id="PF01814">
    <property type="entry name" value="Hemerythrin"/>
    <property type="match status" value="1"/>
</dbReference>
<feature type="domain" description="Hemerythrin-like" evidence="1">
    <location>
        <begin position="58"/>
        <end position="169"/>
    </location>
</feature>
<dbReference type="InterPro" id="IPR012312">
    <property type="entry name" value="Hemerythrin-like"/>
</dbReference>
<organism evidence="2 3">
    <name type="scientific">Aphanomyces euteiches</name>
    <dbReference type="NCBI Taxonomy" id="100861"/>
    <lineage>
        <taxon>Eukaryota</taxon>
        <taxon>Sar</taxon>
        <taxon>Stramenopiles</taxon>
        <taxon>Oomycota</taxon>
        <taxon>Saprolegniomycetes</taxon>
        <taxon>Saprolegniales</taxon>
        <taxon>Verrucalvaceae</taxon>
        <taxon>Aphanomyces</taxon>
    </lineage>
</organism>
<protein>
    <recommendedName>
        <fullName evidence="1">Hemerythrin-like domain-containing protein</fullName>
    </recommendedName>
</protein>
<reference evidence="2 3" key="1">
    <citation type="submission" date="2019-07" db="EMBL/GenBank/DDBJ databases">
        <title>Genomics analysis of Aphanomyces spp. identifies a new class of oomycete effector associated with host adaptation.</title>
        <authorList>
            <person name="Gaulin E."/>
        </authorList>
    </citation>
    <scope>NUCLEOTIDE SEQUENCE [LARGE SCALE GENOMIC DNA]</scope>
    <source>
        <strain evidence="2 3">ATCC 201684</strain>
    </source>
</reference>
<proteinExistence type="predicted"/>
<name>A0A6G0X7Y3_9STRA</name>
<gene>
    <name evidence="2" type="ORF">Ae201684_007208</name>
</gene>
<evidence type="ECO:0000313" key="3">
    <source>
        <dbReference type="Proteomes" id="UP000481153"/>
    </source>
</evidence>
<comment type="caution">
    <text evidence="2">The sequence shown here is derived from an EMBL/GenBank/DDBJ whole genome shotgun (WGS) entry which is preliminary data.</text>
</comment>
<keyword evidence="3" id="KW-1185">Reference proteome</keyword>
<evidence type="ECO:0000313" key="2">
    <source>
        <dbReference type="EMBL" id="KAF0736185.1"/>
    </source>
</evidence>